<protein>
    <submittedName>
        <fullName evidence="1">Uncharacterized protein</fullName>
    </submittedName>
</protein>
<dbReference type="AlphaFoldDB" id="A0AAN7VJJ3"/>
<dbReference type="EMBL" id="JAVRBK010000003">
    <property type="protein sequence ID" value="KAK5646323.1"/>
    <property type="molecule type" value="Genomic_DNA"/>
</dbReference>
<keyword evidence="2" id="KW-1185">Reference proteome</keyword>
<proteinExistence type="predicted"/>
<accession>A0AAN7VJJ3</accession>
<reference evidence="1 2" key="1">
    <citation type="journal article" date="2024" name="Insects">
        <title>An Improved Chromosome-Level Genome Assembly of the Firefly Pyrocoelia pectoralis.</title>
        <authorList>
            <person name="Fu X."/>
            <person name="Meyer-Rochow V.B."/>
            <person name="Ballantyne L."/>
            <person name="Zhu X."/>
        </authorList>
    </citation>
    <scope>NUCLEOTIDE SEQUENCE [LARGE SCALE GENOMIC DNA]</scope>
    <source>
        <strain evidence="1">XCY_ONT2</strain>
    </source>
</reference>
<organism evidence="1 2">
    <name type="scientific">Pyrocoelia pectoralis</name>
    <dbReference type="NCBI Taxonomy" id="417401"/>
    <lineage>
        <taxon>Eukaryota</taxon>
        <taxon>Metazoa</taxon>
        <taxon>Ecdysozoa</taxon>
        <taxon>Arthropoda</taxon>
        <taxon>Hexapoda</taxon>
        <taxon>Insecta</taxon>
        <taxon>Pterygota</taxon>
        <taxon>Neoptera</taxon>
        <taxon>Endopterygota</taxon>
        <taxon>Coleoptera</taxon>
        <taxon>Polyphaga</taxon>
        <taxon>Elateriformia</taxon>
        <taxon>Elateroidea</taxon>
        <taxon>Lampyridae</taxon>
        <taxon>Lampyrinae</taxon>
        <taxon>Pyrocoelia</taxon>
    </lineage>
</organism>
<gene>
    <name evidence="1" type="ORF">RI129_004787</name>
</gene>
<name>A0AAN7VJJ3_9COLE</name>
<comment type="caution">
    <text evidence="1">The sequence shown here is derived from an EMBL/GenBank/DDBJ whole genome shotgun (WGS) entry which is preliminary data.</text>
</comment>
<dbReference type="Proteomes" id="UP001329430">
    <property type="component" value="Chromosome 3"/>
</dbReference>
<evidence type="ECO:0000313" key="2">
    <source>
        <dbReference type="Proteomes" id="UP001329430"/>
    </source>
</evidence>
<evidence type="ECO:0000313" key="1">
    <source>
        <dbReference type="EMBL" id="KAK5646323.1"/>
    </source>
</evidence>
<sequence length="144" mass="16479">MCKNVDNLTTTDLICLAYRYKGVQSRVMQMNELAKFCTIAHSLNVMSCTEAVSLFGLVQKLYCLFVGCTTRWKIIQKWSAKHQTLLNNLPKVVKALEEIEESSLVAESKYETGHLLHAVMDFKLILNLIIWDNILQEINNVNVE</sequence>